<keyword evidence="2" id="KW-0808">Transferase</keyword>
<evidence type="ECO:0000313" key="3">
    <source>
        <dbReference type="Proteomes" id="UP000812982"/>
    </source>
</evidence>
<feature type="domain" description="Methyltransferase type 11" evidence="1">
    <location>
        <begin position="90"/>
        <end position="184"/>
    </location>
</feature>
<accession>A0ABS6KFG7</accession>
<gene>
    <name evidence="2" type="ORF">FR943_00285</name>
</gene>
<dbReference type="PANTHER" id="PTHR43591">
    <property type="entry name" value="METHYLTRANSFERASE"/>
    <property type="match status" value="1"/>
</dbReference>
<name>A0ABS6KFG7_9MYCO</name>
<keyword evidence="3" id="KW-1185">Reference proteome</keyword>
<keyword evidence="2" id="KW-0489">Methyltransferase</keyword>
<dbReference type="InterPro" id="IPR013216">
    <property type="entry name" value="Methyltransf_11"/>
</dbReference>
<evidence type="ECO:0000259" key="1">
    <source>
        <dbReference type="Pfam" id="PF08241"/>
    </source>
</evidence>
<reference evidence="2 3" key="1">
    <citation type="journal article" date="2021" name="Sci. Rep.">
        <title>Phenotypic and genomic hallmarks of a novel, potentially pathogenic rapidly growing Mycobacterium species related to the Mycobacterium fortuitum complex.</title>
        <authorList>
            <person name="Gharbi R."/>
            <person name="Khanna V."/>
            <person name="Frigui W."/>
            <person name="Mhenni B."/>
            <person name="Brosch R."/>
            <person name="Mardassi H."/>
        </authorList>
    </citation>
    <scope>NUCLEOTIDE SEQUENCE [LARGE SCALE GENOMIC DNA]</scope>
    <source>
        <strain evidence="2 3">TNTM28</strain>
    </source>
</reference>
<dbReference type="Proteomes" id="UP000812982">
    <property type="component" value="Unassembled WGS sequence"/>
</dbReference>
<evidence type="ECO:0000313" key="2">
    <source>
        <dbReference type="EMBL" id="MBU9762296.1"/>
    </source>
</evidence>
<dbReference type="EMBL" id="VOMB01000001">
    <property type="protein sequence ID" value="MBU9762296.1"/>
    <property type="molecule type" value="Genomic_DNA"/>
</dbReference>
<organism evidence="2 3">
    <name type="scientific">[Mycobacterium] fortunisiensis</name>
    <dbReference type="NCBI Taxonomy" id="2600579"/>
    <lineage>
        <taxon>Bacteria</taxon>
        <taxon>Bacillati</taxon>
        <taxon>Actinomycetota</taxon>
        <taxon>Actinomycetes</taxon>
        <taxon>Mycobacteriales</taxon>
        <taxon>Mycobacteriaceae</taxon>
        <taxon>Mycolicibacterium</taxon>
    </lineage>
</organism>
<protein>
    <submittedName>
        <fullName evidence="2">Methyltransferase domain-containing protein</fullName>
    </submittedName>
</protein>
<dbReference type="RefSeq" id="WP_217154332.1">
    <property type="nucleotide sequence ID" value="NZ_VOMB01000001.1"/>
</dbReference>
<dbReference type="Pfam" id="PF08241">
    <property type="entry name" value="Methyltransf_11"/>
    <property type="match status" value="1"/>
</dbReference>
<dbReference type="GO" id="GO:0008168">
    <property type="term" value="F:methyltransferase activity"/>
    <property type="evidence" value="ECO:0007669"/>
    <property type="project" value="UniProtKB-KW"/>
</dbReference>
<proteinExistence type="predicted"/>
<sequence length="245" mass="25896">MDTASNRALSTALDLLRDPPAKPDLGKGYLDLLGAGSGEAPKNSGFIQKAWASPVGSMLYDHAQLLNRRLLTAFHPPIDWLGIPSGGVALDVGSGPGNVTAALARAAGLDGVALGVDISEAMLERAVKAEASRQVGFVRADAQQLPFRDETFDAAVSLAVLQLVPDAEAALSEMVRVLKPGRRMAIMVPTAGHGGPMRFLSRGGARFFAEDELGDIFEELGLVGVRTKTLGFLQWVRGQKPLDAR</sequence>
<dbReference type="CDD" id="cd02440">
    <property type="entry name" value="AdoMet_MTases"/>
    <property type="match status" value="1"/>
</dbReference>
<dbReference type="PANTHER" id="PTHR43591:SF24">
    <property type="entry name" value="2-METHOXY-6-POLYPRENYL-1,4-BENZOQUINOL METHYLASE, MITOCHONDRIAL"/>
    <property type="match status" value="1"/>
</dbReference>
<comment type="caution">
    <text evidence="2">The sequence shown here is derived from an EMBL/GenBank/DDBJ whole genome shotgun (WGS) entry which is preliminary data.</text>
</comment>
<dbReference type="GO" id="GO:0032259">
    <property type="term" value="P:methylation"/>
    <property type="evidence" value="ECO:0007669"/>
    <property type="project" value="UniProtKB-KW"/>
</dbReference>